<dbReference type="GO" id="GO:0003824">
    <property type="term" value="F:catalytic activity"/>
    <property type="evidence" value="ECO:0007669"/>
    <property type="project" value="InterPro"/>
</dbReference>
<evidence type="ECO:0000313" key="4">
    <source>
        <dbReference type="Proteomes" id="UP001497472"/>
    </source>
</evidence>
<name>A0AAV1J3I9_9NEOP</name>
<keyword evidence="1" id="KW-0175">Coiled coil</keyword>
<accession>A0AAV1J3I9</accession>
<proteinExistence type="predicted"/>
<dbReference type="PANTHER" id="PTHR36688">
    <property type="entry name" value="ENDO/EXONUCLEASE/PHOSPHATASE DOMAIN-CONTAINING PROTEIN"/>
    <property type="match status" value="1"/>
</dbReference>
<dbReference type="CDD" id="cd01650">
    <property type="entry name" value="RT_nLTR_like"/>
    <property type="match status" value="1"/>
</dbReference>
<dbReference type="Pfam" id="PF14529">
    <property type="entry name" value="Exo_endo_phos_2"/>
    <property type="match status" value="1"/>
</dbReference>
<dbReference type="InterPro" id="IPR000477">
    <property type="entry name" value="RT_dom"/>
</dbReference>
<evidence type="ECO:0000313" key="3">
    <source>
        <dbReference type="EMBL" id="CAK1542793.1"/>
    </source>
</evidence>
<evidence type="ECO:0000256" key="1">
    <source>
        <dbReference type="SAM" id="Coils"/>
    </source>
</evidence>
<dbReference type="EMBL" id="CAVLEF010000003">
    <property type="protein sequence ID" value="CAK1542793.1"/>
    <property type="molecule type" value="Genomic_DNA"/>
</dbReference>
<dbReference type="InterPro" id="IPR052560">
    <property type="entry name" value="RdDP_mobile_element"/>
</dbReference>
<dbReference type="Gene3D" id="3.60.10.10">
    <property type="entry name" value="Endonuclease/exonuclease/phosphatase"/>
    <property type="match status" value="1"/>
</dbReference>
<dbReference type="Proteomes" id="UP001497472">
    <property type="component" value="Unassembled WGS sequence"/>
</dbReference>
<organism evidence="3 4">
    <name type="scientific">Leptosia nina</name>
    <dbReference type="NCBI Taxonomy" id="320188"/>
    <lineage>
        <taxon>Eukaryota</taxon>
        <taxon>Metazoa</taxon>
        <taxon>Ecdysozoa</taxon>
        <taxon>Arthropoda</taxon>
        <taxon>Hexapoda</taxon>
        <taxon>Insecta</taxon>
        <taxon>Pterygota</taxon>
        <taxon>Neoptera</taxon>
        <taxon>Endopterygota</taxon>
        <taxon>Lepidoptera</taxon>
        <taxon>Glossata</taxon>
        <taxon>Ditrysia</taxon>
        <taxon>Papilionoidea</taxon>
        <taxon>Pieridae</taxon>
        <taxon>Pierinae</taxon>
        <taxon>Leptosia</taxon>
    </lineage>
</organism>
<comment type="caution">
    <text evidence="3">The sequence shown here is derived from an EMBL/GenBank/DDBJ whole genome shotgun (WGS) entry which is preliminary data.</text>
</comment>
<dbReference type="InterPro" id="IPR043502">
    <property type="entry name" value="DNA/RNA_pol_sf"/>
</dbReference>
<gene>
    <name evidence="3" type="ORF">LNINA_LOCUS2646</name>
</gene>
<dbReference type="AlphaFoldDB" id="A0AAV1J3I9"/>
<dbReference type="InterPro" id="IPR005135">
    <property type="entry name" value="Endo/exonuclease/phosphatase"/>
</dbReference>
<dbReference type="PROSITE" id="PS50878">
    <property type="entry name" value="RT_POL"/>
    <property type="match status" value="1"/>
</dbReference>
<feature type="coiled-coil region" evidence="1">
    <location>
        <begin position="277"/>
        <end position="304"/>
    </location>
</feature>
<keyword evidence="4" id="KW-1185">Reference proteome</keyword>
<dbReference type="InterPro" id="IPR036691">
    <property type="entry name" value="Endo/exonu/phosph_ase_sf"/>
</dbReference>
<evidence type="ECO:0000259" key="2">
    <source>
        <dbReference type="PROSITE" id="PS50878"/>
    </source>
</evidence>
<dbReference type="GO" id="GO:0071897">
    <property type="term" value="P:DNA biosynthetic process"/>
    <property type="evidence" value="ECO:0007669"/>
    <property type="project" value="UniProtKB-ARBA"/>
</dbReference>
<feature type="domain" description="Reverse transcriptase" evidence="2">
    <location>
        <begin position="361"/>
        <end position="678"/>
    </location>
</feature>
<dbReference type="SUPFAM" id="SSF56219">
    <property type="entry name" value="DNase I-like"/>
    <property type="match status" value="1"/>
</dbReference>
<protein>
    <recommendedName>
        <fullName evidence="2">Reverse transcriptase domain-containing protein</fullName>
    </recommendedName>
</protein>
<dbReference type="Pfam" id="PF00078">
    <property type="entry name" value="RVT_1"/>
    <property type="match status" value="1"/>
</dbReference>
<dbReference type="SUPFAM" id="SSF56672">
    <property type="entry name" value="DNA/RNA polymerases"/>
    <property type="match status" value="1"/>
</dbReference>
<dbReference type="PANTHER" id="PTHR36688:SF1">
    <property type="entry name" value="ENDONUCLEASE_EXONUCLEASE_PHOSPHATASE DOMAIN-CONTAINING PROTEIN"/>
    <property type="match status" value="1"/>
</dbReference>
<reference evidence="3 4" key="1">
    <citation type="submission" date="2023-11" db="EMBL/GenBank/DDBJ databases">
        <authorList>
            <person name="Okamura Y."/>
        </authorList>
    </citation>
    <scope>NUCLEOTIDE SEQUENCE [LARGE SCALE GENOMIC DNA]</scope>
</reference>
<sequence length="699" mass="80493">MKDQNVIKIKGYNIYYANHPDGTSHAGSAVIVRENIRHHVLPNFRQAHLQAAIISIDDRHGSLNVASVYCPPRHRISEQMFSDFFDTLGNRYMTGGDWNSKNTFWGSRLTTTRGRELKKTIDRYNLNVISTGEPTHWPTDRDRLPDVIDFFITKGISGLYTKVESCLDGSSDHTPLICALSSTVIWKEPRQTLYNQKTDWEAFRDYIEENVNLCIRLKSEEDIEDTTQYTTNIIQKAAWLSTPYLNSKIQKNDICLEIKELIAVKRRLRRSWQSYRNRQDKKALNRAQKVLKEKLRENENSTLQDKLKSLSPYKADNYSLWKMTKALKRPKEHMPPLREATGNWSRKPKDKAQLFADFLKDTFKPNEPDIHHTEEEIDEILNRDQQLSMPLRPVTPAEVKITINNLKPKKAPGFDLITAEVLKNLPKKRHCTTDYPLQCNIEATIFSKVMEGVCCEHGCQTGKALNRVLEEQNVIPDHQFGFRSHHGTTEQIHRVAHTIRQAMERKEYCSAVFLDIQQAFDRVWHKGLLCKLKQHLPNTAYMLLRSYLQNRTFQVKCEDCLSPIYEIKAGVPQGSVLGPVLYTVFTADLPISEAVVTATYADDTAVLSCNRDPKVASAKLQECLDKIGLWLKKWRIRASPAKSLHVTFTLNRGDCTSVTLDGATLTHHTTAKYLGMHLDRRLTWRDHIKAKKKQAEKKI</sequence>